<accession>A0AAV4JE33</accession>
<feature type="transmembrane region" description="Helical" evidence="3">
    <location>
        <begin position="190"/>
        <end position="208"/>
    </location>
</feature>
<organism evidence="4 5">
    <name type="scientific">Elysia marginata</name>
    <dbReference type="NCBI Taxonomy" id="1093978"/>
    <lineage>
        <taxon>Eukaryota</taxon>
        <taxon>Metazoa</taxon>
        <taxon>Spiralia</taxon>
        <taxon>Lophotrochozoa</taxon>
        <taxon>Mollusca</taxon>
        <taxon>Gastropoda</taxon>
        <taxon>Heterobranchia</taxon>
        <taxon>Euthyneura</taxon>
        <taxon>Panpulmonata</taxon>
        <taxon>Sacoglossa</taxon>
        <taxon>Placobranchoidea</taxon>
        <taxon>Plakobranchidae</taxon>
        <taxon>Elysia</taxon>
    </lineage>
</organism>
<dbReference type="Pfam" id="PF07690">
    <property type="entry name" value="MFS_1"/>
    <property type="match status" value="1"/>
</dbReference>
<gene>
    <name evidence="4" type="ORF">ElyMa_003272400</name>
</gene>
<feature type="transmembrane region" description="Helical" evidence="3">
    <location>
        <begin position="383"/>
        <end position="402"/>
    </location>
</feature>
<dbReference type="Gene3D" id="1.20.1250.20">
    <property type="entry name" value="MFS general substrate transporter like domains"/>
    <property type="match status" value="2"/>
</dbReference>
<feature type="transmembrane region" description="Helical" evidence="3">
    <location>
        <begin position="470"/>
        <end position="488"/>
    </location>
</feature>
<dbReference type="PANTHER" id="PTHR19444:SF13">
    <property type="entry name" value="PROTEIN UNC-93 HOMOLOG A"/>
    <property type="match status" value="1"/>
</dbReference>
<keyword evidence="5" id="KW-1185">Reference proteome</keyword>
<feature type="transmembrane region" description="Helical" evidence="3">
    <location>
        <begin position="532"/>
        <end position="553"/>
    </location>
</feature>
<feature type="transmembrane region" description="Helical" evidence="3">
    <location>
        <begin position="164"/>
        <end position="183"/>
    </location>
</feature>
<keyword evidence="3" id="KW-0472">Membrane</keyword>
<evidence type="ECO:0000256" key="1">
    <source>
        <dbReference type="ARBA" id="ARBA00009172"/>
    </source>
</evidence>
<keyword evidence="3" id="KW-0812">Transmembrane</keyword>
<keyword evidence="3" id="KW-1133">Transmembrane helix</keyword>
<feature type="transmembrane region" description="Helical" evidence="3">
    <location>
        <begin position="228"/>
        <end position="246"/>
    </location>
</feature>
<evidence type="ECO:0000313" key="5">
    <source>
        <dbReference type="Proteomes" id="UP000762676"/>
    </source>
</evidence>
<dbReference type="PANTHER" id="PTHR19444">
    <property type="entry name" value="UNC-93 RELATED"/>
    <property type="match status" value="1"/>
</dbReference>
<comment type="caution">
    <text evidence="4">The sequence shown here is derived from an EMBL/GenBank/DDBJ whole genome shotgun (WGS) entry which is preliminary data.</text>
</comment>
<comment type="similarity">
    <text evidence="1">Belongs to the unc-93 family.</text>
</comment>
<reference evidence="4 5" key="1">
    <citation type="journal article" date="2021" name="Elife">
        <title>Chloroplast acquisition without the gene transfer in kleptoplastic sea slugs, Plakobranchus ocellatus.</title>
        <authorList>
            <person name="Maeda T."/>
            <person name="Takahashi S."/>
            <person name="Yoshida T."/>
            <person name="Shimamura S."/>
            <person name="Takaki Y."/>
            <person name="Nagai Y."/>
            <person name="Toyoda A."/>
            <person name="Suzuki Y."/>
            <person name="Arimoto A."/>
            <person name="Ishii H."/>
            <person name="Satoh N."/>
            <person name="Nishiyama T."/>
            <person name="Hasebe M."/>
            <person name="Maruyama T."/>
            <person name="Minagawa J."/>
            <person name="Obokata J."/>
            <person name="Shigenobu S."/>
        </authorList>
    </citation>
    <scope>NUCLEOTIDE SEQUENCE [LARGE SCALE GENOMIC DNA]</scope>
</reference>
<evidence type="ECO:0000256" key="3">
    <source>
        <dbReference type="SAM" id="Phobius"/>
    </source>
</evidence>
<dbReference type="InterPro" id="IPR051951">
    <property type="entry name" value="UNC-93_regulatory"/>
</dbReference>
<dbReference type="InterPro" id="IPR011701">
    <property type="entry name" value="MFS"/>
</dbReference>
<feature type="transmembrane region" description="Helical" evidence="3">
    <location>
        <begin position="443"/>
        <end position="463"/>
    </location>
</feature>
<feature type="compositionally biased region" description="Basic and acidic residues" evidence="2">
    <location>
        <begin position="60"/>
        <end position="87"/>
    </location>
</feature>
<evidence type="ECO:0000256" key="2">
    <source>
        <dbReference type="SAM" id="MobiDB-lite"/>
    </source>
</evidence>
<dbReference type="InterPro" id="IPR036259">
    <property type="entry name" value="MFS_trans_sf"/>
</dbReference>
<feature type="transmembrane region" description="Helical" evidence="3">
    <location>
        <begin position="320"/>
        <end position="343"/>
    </location>
</feature>
<sequence>MKNEDHNPVILQKKQPSVSRSHSKNGAVDASSDLKGADEATDVYMSNKSIETNFGEEADSSVHHINSREKDNGGDDTSHTDKAVSRFDTFEIDEEQPLLETDKNETLHSSRDNNNTLQLKEECVPPWRTCIALCSGFIFSYSAFEAIQNLQSSLNAEGHLGELSLSVMYASVLIGALLGPVIAKLVSHKGILCLGFLGHIFYTCTNFLPTFATLIPASAVQGVASGGIGMSQGVYIAAISNSYIYFNNLPESKLYGTISFFNGLFYCSFKATQISGNLLSSMIFQTTAYNSSVLTDNKCGAQVCSGFKDAPQFERPSARLIHALFGSFALMNCIGFAIFVFGLPHLKNASEEGEKKTAALKGRIKGNKDGCLSIIIDPKFMAFIPHVIAESILVMVSYSGYTKAFVSCAVGVQWVGYTMVALGVVSSLTALTANYLAQYTGRIAQFTVGMSVDIVTVAIMLLWEPDSRTSPSVLMVVPMMFGFSQGILQPQQQALIGSIFSKEQLPAAYSAANGAKCLGFSIYLCMASTLCLYHGLLLALGIYIPGVLGYIYIEVTQWRREKG</sequence>
<dbReference type="Proteomes" id="UP000762676">
    <property type="component" value="Unassembled WGS sequence"/>
</dbReference>
<protein>
    <submittedName>
        <fullName evidence="4">Unc-93-like protein A</fullName>
    </submittedName>
</protein>
<name>A0AAV4JE33_9GAST</name>
<proteinExistence type="inferred from homology"/>
<feature type="region of interest" description="Disordered" evidence="2">
    <location>
        <begin position="1"/>
        <end position="87"/>
    </location>
</feature>
<dbReference type="GO" id="GO:0022857">
    <property type="term" value="F:transmembrane transporter activity"/>
    <property type="evidence" value="ECO:0007669"/>
    <property type="project" value="InterPro"/>
</dbReference>
<dbReference type="EMBL" id="BMAT01006737">
    <property type="protein sequence ID" value="GFS18816.1"/>
    <property type="molecule type" value="Genomic_DNA"/>
</dbReference>
<evidence type="ECO:0000313" key="4">
    <source>
        <dbReference type="EMBL" id="GFS18816.1"/>
    </source>
</evidence>
<feature type="transmembrane region" description="Helical" evidence="3">
    <location>
        <begin position="414"/>
        <end position="437"/>
    </location>
</feature>
<dbReference type="AlphaFoldDB" id="A0AAV4JE33"/>
<dbReference type="SUPFAM" id="SSF103473">
    <property type="entry name" value="MFS general substrate transporter"/>
    <property type="match status" value="1"/>
</dbReference>